<name>A0A168Q1J9_9BACL</name>
<protein>
    <submittedName>
        <fullName evidence="2">Glycosyl transferase family 1</fullName>
    </submittedName>
</protein>
<dbReference type="CDD" id="cd03801">
    <property type="entry name" value="GT4_PimA-like"/>
    <property type="match status" value="1"/>
</dbReference>
<keyword evidence="2" id="KW-0808">Transferase</keyword>
<evidence type="ECO:0000313" key="3">
    <source>
        <dbReference type="Proteomes" id="UP000077355"/>
    </source>
</evidence>
<keyword evidence="3" id="KW-1185">Reference proteome</keyword>
<dbReference type="EMBL" id="LVJI01000007">
    <property type="protein sequence ID" value="OAB47289.1"/>
    <property type="molecule type" value="Genomic_DNA"/>
</dbReference>
<sequence length="374" mass="42876">MTNYQVVWIGPVHKNSGLGIASRAYVQALRRQGVNVSVGDTPRGNANQGKKKILIYHDPPHTINFKKERAYFDHVILNTVWETTRLPNVWIPYMNKFDAVCVPTYHNKQAMQNSGVTVPIFIVPHGVDTKGYTPTNKKITLRKYKHRFVFVSVFGFQHRKNPETLLRAYWEEFSATDNVLLIIKTDGCTEHENEQSIKNKIRHYKQSLGINKQTAPIILSARHMNSQKLKGMYTRAQAFVLPTRGEGVGLPFLESLASGTPVIATGWGGHMDFLTSNNSFLLPYKLRNPVLSMNSRHAISREFRELFAQKGQRWAEVDVRSLRQKMRLAYNNPQLCKTKGRRGRQDVLKLTWNRAGVSLKQAIEEVIRTNHNRK</sequence>
<evidence type="ECO:0000259" key="1">
    <source>
        <dbReference type="Pfam" id="PF00534"/>
    </source>
</evidence>
<evidence type="ECO:0000313" key="2">
    <source>
        <dbReference type="EMBL" id="OAB47289.1"/>
    </source>
</evidence>
<dbReference type="RefSeq" id="WP_068647612.1">
    <property type="nucleotide sequence ID" value="NZ_CP043611.1"/>
</dbReference>
<comment type="caution">
    <text evidence="2">The sequence shown here is derived from an EMBL/GenBank/DDBJ whole genome shotgun (WGS) entry which is preliminary data.</text>
</comment>
<feature type="domain" description="Glycosyl transferase family 1" evidence="1">
    <location>
        <begin position="141"/>
        <end position="278"/>
    </location>
</feature>
<proteinExistence type="predicted"/>
<gene>
    <name evidence="2" type="ORF">PBAT_06170</name>
</gene>
<reference evidence="2 3" key="1">
    <citation type="submission" date="2016-03" db="EMBL/GenBank/DDBJ databases">
        <title>Draft genome sequence of Paenibacillus antarcticus CECT 5836.</title>
        <authorList>
            <person name="Shin S.-K."/>
            <person name="Yi H."/>
        </authorList>
    </citation>
    <scope>NUCLEOTIDE SEQUENCE [LARGE SCALE GENOMIC DNA]</scope>
    <source>
        <strain evidence="2 3">CECT 5836</strain>
    </source>
</reference>
<dbReference type="PANTHER" id="PTHR46656">
    <property type="entry name" value="PUTATIVE-RELATED"/>
    <property type="match status" value="1"/>
</dbReference>
<dbReference type="InterPro" id="IPR001296">
    <property type="entry name" value="Glyco_trans_1"/>
</dbReference>
<dbReference type="PANTHER" id="PTHR46656:SF3">
    <property type="entry name" value="PUTATIVE-RELATED"/>
    <property type="match status" value="1"/>
</dbReference>
<dbReference type="Proteomes" id="UP000077355">
    <property type="component" value="Unassembled WGS sequence"/>
</dbReference>
<dbReference type="OrthoDB" id="440232at2"/>
<dbReference type="Pfam" id="PF00534">
    <property type="entry name" value="Glycos_transf_1"/>
    <property type="match status" value="1"/>
</dbReference>
<dbReference type="AlphaFoldDB" id="A0A168Q1J9"/>
<dbReference type="GO" id="GO:0016757">
    <property type="term" value="F:glycosyltransferase activity"/>
    <property type="evidence" value="ECO:0007669"/>
    <property type="project" value="InterPro"/>
</dbReference>
<accession>A0A168Q1J9</accession>
<dbReference type="SUPFAM" id="SSF53756">
    <property type="entry name" value="UDP-Glycosyltransferase/glycogen phosphorylase"/>
    <property type="match status" value="1"/>
</dbReference>
<dbReference type="Gene3D" id="3.40.50.2000">
    <property type="entry name" value="Glycogen Phosphorylase B"/>
    <property type="match status" value="1"/>
</dbReference>
<organism evidence="2 3">
    <name type="scientific">Paenibacillus antarcticus</name>
    <dbReference type="NCBI Taxonomy" id="253703"/>
    <lineage>
        <taxon>Bacteria</taxon>
        <taxon>Bacillati</taxon>
        <taxon>Bacillota</taxon>
        <taxon>Bacilli</taxon>
        <taxon>Bacillales</taxon>
        <taxon>Paenibacillaceae</taxon>
        <taxon>Paenibacillus</taxon>
    </lineage>
</organism>